<proteinExistence type="predicted"/>
<keyword evidence="8" id="KW-1185">Reference proteome</keyword>
<keyword evidence="3 6" id="KW-0812">Transmembrane</keyword>
<gene>
    <name evidence="7" type="ORF">THMIRHAT_19100</name>
</gene>
<evidence type="ECO:0000313" key="8">
    <source>
        <dbReference type="Proteomes" id="UP000501466"/>
    </source>
</evidence>
<keyword evidence="2" id="KW-1003">Cell membrane</keyword>
<feature type="transmembrane region" description="Helical" evidence="6">
    <location>
        <begin position="77"/>
        <end position="96"/>
    </location>
</feature>
<dbReference type="PANTHER" id="PTHR30213">
    <property type="entry name" value="INNER MEMBRANE PROTEIN YHJD"/>
    <property type="match status" value="1"/>
</dbReference>
<dbReference type="Proteomes" id="UP000501466">
    <property type="component" value="Chromosome"/>
</dbReference>
<feature type="transmembrane region" description="Helical" evidence="6">
    <location>
        <begin position="219"/>
        <end position="249"/>
    </location>
</feature>
<feature type="transmembrane region" description="Helical" evidence="6">
    <location>
        <begin position="191"/>
        <end position="213"/>
    </location>
</feature>
<evidence type="ECO:0000313" key="7">
    <source>
        <dbReference type="EMBL" id="BBP44164.1"/>
    </source>
</evidence>
<keyword evidence="5 6" id="KW-0472">Membrane</keyword>
<evidence type="ECO:0000256" key="1">
    <source>
        <dbReference type="ARBA" id="ARBA00004651"/>
    </source>
</evidence>
<evidence type="ECO:0000256" key="2">
    <source>
        <dbReference type="ARBA" id="ARBA00022475"/>
    </source>
</evidence>
<accession>A0A6F8PQ51</accession>
<dbReference type="PANTHER" id="PTHR30213:SF0">
    <property type="entry name" value="UPF0761 MEMBRANE PROTEIN YIHY"/>
    <property type="match status" value="1"/>
</dbReference>
<dbReference type="EMBL" id="AP021888">
    <property type="protein sequence ID" value="BBP44164.1"/>
    <property type="molecule type" value="Genomic_DNA"/>
</dbReference>
<keyword evidence="4 6" id="KW-1133">Transmembrane helix</keyword>
<dbReference type="InterPro" id="IPR017039">
    <property type="entry name" value="Virul_fac_BrkB"/>
</dbReference>
<evidence type="ECO:0000256" key="6">
    <source>
        <dbReference type="SAM" id="Phobius"/>
    </source>
</evidence>
<dbReference type="NCBIfam" id="TIGR00765">
    <property type="entry name" value="yihY_not_rbn"/>
    <property type="match status" value="1"/>
</dbReference>
<protein>
    <submittedName>
        <fullName evidence="7">Uncharacterized protein</fullName>
    </submittedName>
</protein>
<evidence type="ECO:0000256" key="5">
    <source>
        <dbReference type="ARBA" id="ARBA00023136"/>
    </source>
</evidence>
<sequence>MRFYKVKGLDAVVILSYTTLLSLVPLLGLMLSIFSMSDLFQSLSKEVLDLLVAHLLPQSGETIQQYLWQFSQQVAKLKGPSLIFILITTLMLLWTIDDKLNSIWSSTLSRRWWVSLLHYLGISLLGPVLLGGSLVLSSYLTAMPLISHVQNWVVQPLDWLHALPILFNVLGFAFLYRFVPVVRVSWTSAMIGAVLAALLVEGLKNGFGLYLAWFPTYSIIYGAFAAIPILLLWIYSLWAVILISATVVFQLENFEKGSQLKSSIKAKHPPVKASSEDTLEVV</sequence>
<comment type="subcellular location">
    <subcellularLocation>
        <location evidence="1">Cell membrane</location>
        <topology evidence="1">Multi-pass membrane protein</topology>
    </subcellularLocation>
</comment>
<evidence type="ECO:0000256" key="4">
    <source>
        <dbReference type="ARBA" id="ARBA00022989"/>
    </source>
</evidence>
<organism evidence="7 8">
    <name type="scientific">Thiosulfativibrio zosterae</name>
    <dbReference type="NCBI Taxonomy" id="2675053"/>
    <lineage>
        <taxon>Bacteria</taxon>
        <taxon>Pseudomonadati</taxon>
        <taxon>Pseudomonadota</taxon>
        <taxon>Gammaproteobacteria</taxon>
        <taxon>Thiotrichales</taxon>
        <taxon>Piscirickettsiaceae</taxon>
        <taxon>Thiosulfativibrio</taxon>
    </lineage>
</organism>
<dbReference type="Pfam" id="PF03631">
    <property type="entry name" value="Virul_fac_BrkB"/>
    <property type="match status" value="1"/>
</dbReference>
<dbReference type="AlphaFoldDB" id="A0A6F8PQ51"/>
<dbReference type="KEGG" id="tzo:THMIRHAT_19100"/>
<feature type="transmembrane region" description="Helical" evidence="6">
    <location>
        <begin position="12"/>
        <end position="34"/>
    </location>
</feature>
<feature type="transmembrane region" description="Helical" evidence="6">
    <location>
        <begin position="159"/>
        <end position="179"/>
    </location>
</feature>
<name>A0A6F8PQ51_9GAMM</name>
<evidence type="ECO:0000256" key="3">
    <source>
        <dbReference type="ARBA" id="ARBA00022692"/>
    </source>
</evidence>
<reference evidence="8" key="1">
    <citation type="submission" date="2019-11" db="EMBL/GenBank/DDBJ databases">
        <title>Isolation and characterization of two novel species in the genus Thiomicrorhabdus.</title>
        <authorList>
            <person name="Mochizuki J."/>
            <person name="Kojima H."/>
            <person name="Fukui M."/>
        </authorList>
    </citation>
    <scope>NUCLEOTIDE SEQUENCE [LARGE SCALE GENOMIC DNA]</scope>
    <source>
        <strain evidence="8">AkT22</strain>
    </source>
</reference>
<dbReference type="GO" id="GO:0005886">
    <property type="term" value="C:plasma membrane"/>
    <property type="evidence" value="ECO:0007669"/>
    <property type="project" value="UniProtKB-SubCell"/>
</dbReference>
<dbReference type="PIRSF" id="PIRSF035875">
    <property type="entry name" value="RNase_BN"/>
    <property type="match status" value="1"/>
</dbReference>
<feature type="transmembrane region" description="Helical" evidence="6">
    <location>
        <begin position="116"/>
        <end position="139"/>
    </location>
</feature>